<protein>
    <submittedName>
        <fullName evidence="2">Uncharacterized protein</fullName>
    </submittedName>
</protein>
<dbReference type="Gene3D" id="2.60.40.2620">
    <property type="entry name" value="Fimbrillin-like"/>
    <property type="match status" value="1"/>
</dbReference>
<comment type="caution">
    <text evidence="2">The sequence shown here is derived from an EMBL/GenBank/DDBJ whole genome shotgun (WGS) entry which is preliminary data.</text>
</comment>
<keyword evidence="1" id="KW-0732">Signal</keyword>
<gene>
    <name evidence="2" type="ORF">B5F97_15885</name>
</gene>
<evidence type="ECO:0000313" key="2">
    <source>
        <dbReference type="EMBL" id="OUN99328.1"/>
    </source>
</evidence>
<dbReference type="RefSeq" id="WP_087426852.1">
    <property type="nucleotide sequence ID" value="NZ_NFII01000020.1"/>
</dbReference>
<dbReference type="InterPro" id="IPR042278">
    <property type="entry name" value="Mfa-like_1_N"/>
</dbReference>
<evidence type="ECO:0000256" key="1">
    <source>
        <dbReference type="SAM" id="SignalP"/>
    </source>
</evidence>
<organism evidence="2 3">
    <name type="scientific">Bacteroides clarus</name>
    <dbReference type="NCBI Taxonomy" id="626929"/>
    <lineage>
        <taxon>Bacteria</taxon>
        <taxon>Pseudomonadati</taxon>
        <taxon>Bacteroidota</taxon>
        <taxon>Bacteroidia</taxon>
        <taxon>Bacteroidales</taxon>
        <taxon>Bacteroidaceae</taxon>
        <taxon>Bacteroides</taxon>
    </lineage>
</organism>
<dbReference type="Pfam" id="PF13149">
    <property type="entry name" value="Mfa_like_1"/>
    <property type="match status" value="1"/>
</dbReference>
<sequence>MKTYSFLTGTLLAGMMIFAACNQDVNTALDAQADRAITFNFSVASTRTAMADDYTTNFVDEDEVGVFATKDASAEAVYTNFAYRYDGTNWNAVNEALGVPVDNSALDFYAYYPYNSTVNTLQFDFTVQADQSAENGLNKSDLLLSYNKEVPAGANQVTLNFRHALALVEITLKDFEGTEVQSVELRAVGEAAVDFSAEFPSVIAKSDVGATFIKMAKGKNADGNDVYRAIVPEQTLNTGKTLFRVITDKSVYQSAIAADVVLKANGIQPFTISKAVELAEIGVAVSDIGNWDAFIGEVPESEATQNMILANFNDMVTEDILQLTNVQQLTNGEVNNENRWFNGNDGEGKEPAPAMVTIENGELKVDAKHINGGSMWLSYTGYTLTNVKAATYVLTFEAKMVENANIEDMAPALRVAFHKQGTQGIVSTYNGSETVDRDVYTEEMAREYQKVELRVDMETLKYQSGFDSGVILNDLSEPDKEAVRKKFSIYLRPQRGVFQFRNFVFRRIE</sequence>
<dbReference type="InterPro" id="IPR025049">
    <property type="entry name" value="Mfa-like_1"/>
</dbReference>
<dbReference type="PROSITE" id="PS51257">
    <property type="entry name" value="PROKAR_LIPOPROTEIN"/>
    <property type="match status" value="1"/>
</dbReference>
<accession>A0A1Y3YS71</accession>
<evidence type="ECO:0000313" key="3">
    <source>
        <dbReference type="Proteomes" id="UP000195386"/>
    </source>
</evidence>
<feature type="chain" id="PRO_5012260506" evidence="1">
    <location>
        <begin position="20"/>
        <end position="509"/>
    </location>
</feature>
<proteinExistence type="predicted"/>
<reference evidence="3" key="1">
    <citation type="submission" date="2017-04" db="EMBL/GenBank/DDBJ databases">
        <title>Function of individual gut microbiota members based on whole genome sequencing of pure cultures obtained from chicken caecum.</title>
        <authorList>
            <person name="Medvecky M."/>
            <person name="Cejkova D."/>
            <person name="Polansky O."/>
            <person name="Karasova D."/>
            <person name="Kubasova T."/>
            <person name="Cizek A."/>
            <person name="Rychlik I."/>
        </authorList>
    </citation>
    <scope>NUCLEOTIDE SEQUENCE [LARGE SCALE GENOMIC DNA]</scope>
    <source>
        <strain evidence="3">An43</strain>
    </source>
</reference>
<feature type="signal peptide" evidence="1">
    <location>
        <begin position="1"/>
        <end position="19"/>
    </location>
</feature>
<dbReference type="CDD" id="cd13120">
    <property type="entry name" value="BF2867_like_N"/>
    <property type="match status" value="1"/>
</dbReference>
<name>A0A1Y3YS71_9BACE</name>
<dbReference type="EMBL" id="NFII01000020">
    <property type="protein sequence ID" value="OUN99328.1"/>
    <property type="molecule type" value="Genomic_DNA"/>
</dbReference>
<dbReference type="Gene3D" id="2.60.120.260">
    <property type="entry name" value="Galactose-binding domain-like"/>
    <property type="match status" value="1"/>
</dbReference>
<dbReference type="AlphaFoldDB" id="A0A1Y3YS71"/>
<dbReference type="Proteomes" id="UP000195386">
    <property type="component" value="Unassembled WGS sequence"/>
</dbReference>